<evidence type="ECO:0000313" key="7">
    <source>
        <dbReference type="Proteomes" id="UP000002320"/>
    </source>
</evidence>
<feature type="compositionally biased region" description="Basic and acidic residues" evidence="3">
    <location>
        <begin position="83"/>
        <end position="92"/>
    </location>
</feature>
<feature type="domain" description="Chromo" evidence="4">
    <location>
        <begin position="11"/>
        <end position="69"/>
    </location>
</feature>
<dbReference type="CDD" id="cd00034">
    <property type="entry name" value="CSD"/>
    <property type="match status" value="1"/>
</dbReference>
<dbReference type="Proteomes" id="UP000002320">
    <property type="component" value="Unassembled WGS sequence"/>
</dbReference>
<dbReference type="GO" id="GO:0005634">
    <property type="term" value="C:nucleus"/>
    <property type="evidence" value="ECO:0007669"/>
    <property type="project" value="UniProtKB-SubCell"/>
</dbReference>
<reference evidence="5" key="1">
    <citation type="submission" date="2007-03" db="EMBL/GenBank/DDBJ databases">
        <title>Annotation of Culex pipiens quinquefasciatus.</title>
        <authorList>
            <consortium name="The Broad Institute Genome Sequencing Platform"/>
            <person name="Atkinson P.W."/>
            <person name="Hemingway J."/>
            <person name="Christensen B.M."/>
            <person name="Higgs S."/>
            <person name="Kodira C."/>
            <person name="Hannick L."/>
            <person name="Megy K."/>
            <person name="O'Leary S."/>
            <person name="Pearson M."/>
            <person name="Haas B.J."/>
            <person name="Mauceli E."/>
            <person name="Wortman J.R."/>
            <person name="Lee N.H."/>
            <person name="Guigo R."/>
            <person name="Stanke M."/>
            <person name="Alvarado L."/>
            <person name="Amedeo P."/>
            <person name="Antoine C.H."/>
            <person name="Arensburger P."/>
            <person name="Bidwell S.L."/>
            <person name="Crawford M."/>
            <person name="Camaro F."/>
            <person name="Devon K."/>
            <person name="Engels R."/>
            <person name="Hammond M."/>
            <person name="Howarth C."/>
            <person name="Koehrsen M."/>
            <person name="Lawson D."/>
            <person name="Montgomery P."/>
            <person name="Nene V."/>
            <person name="Nusbaum C."/>
            <person name="Puiu D."/>
            <person name="Romero-Severson J."/>
            <person name="Severson D.W."/>
            <person name="Shumway M."/>
            <person name="Sisk P."/>
            <person name="Stolte C."/>
            <person name="Zeng Q."/>
            <person name="Eisenstadt E."/>
            <person name="Fraser-Liggett C."/>
            <person name="Strausberg R."/>
            <person name="Galagan J."/>
            <person name="Birren B."/>
            <person name="Collins F.H."/>
        </authorList>
    </citation>
    <scope>NUCLEOTIDE SEQUENCE [LARGE SCALE GENOMIC DNA]</scope>
    <source>
        <strain evidence="5">JHB</strain>
    </source>
</reference>
<feature type="domain" description="Chromo" evidence="4">
    <location>
        <begin position="132"/>
        <end position="190"/>
    </location>
</feature>
<name>B0WKA8_CULQU</name>
<dbReference type="Pfam" id="PF00385">
    <property type="entry name" value="Chromo"/>
    <property type="match status" value="1"/>
</dbReference>
<keyword evidence="7" id="KW-1185">Reference proteome</keyword>
<dbReference type="InterPro" id="IPR017984">
    <property type="entry name" value="Chromo_dom_subgr"/>
</dbReference>
<dbReference type="VEuPathDB" id="VectorBase:CPIJ007340"/>
<keyword evidence="2" id="KW-0539">Nucleus</keyword>
<dbReference type="CDD" id="cd00024">
    <property type="entry name" value="CD_CSD"/>
    <property type="match status" value="1"/>
</dbReference>
<evidence type="ECO:0000256" key="1">
    <source>
        <dbReference type="ARBA" id="ARBA00004123"/>
    </source>
</evidence>
<dbReference type="InterPro" id="IPR000953">
    <property type="entry name" value="Chromo/chromo_shadow_dom"/>
</dbReference>
<dbReference type="InterPro" id="IPR023780">
    <property type="entry name" value="Chromo_domain"/>
</dbReference>
<sequence length="194" mass="21944">MFTNMASEPEFVVERVVAKRIRRGKAQYQIKWKGCDDSENTWEPEENLNCQDLLQKFAREEGEKRASRGKRQSSADSNSNMDRAGEDVEKAPPKRQSRPRASKSLAPEDTTSPPVVPAAKRTKAKNGFEKGHVAEKLEGVTEEGGERLFLVRYKGVDEVELVPSSIARQHVPDLIIDFYESRIIWNNAAKKSVQ</sequence>
<evidence type="ECO:0000313" key="5">
    <source>
        <dbReference type="EMBL" id="EDS29699.1"/>
    </source>
</evidence>
<dbReference type="SMART" id="SM00300">
    <property type="entry name" value="ChSh"/>
    <property type="match status" value="1"/>
</dbReference>
<organism>
    <name type="scientific">Culex quinquefasciatus</name>
    <name type="common">Southern house mosquito</name>
    <name type="synonym">Culex pungens</name>
    <dbReference type="NCBI Taxonomy" id="7176"/>
    <lineage>
        <taxon>Eukaryota</taxon>
        <taxon>Metazoa</taxon>
        <taxon>Ecdysozoa</taxon>
        <taxon>Arthropoda</taxon>
        <taxon>Hexapoda</taxon>
        <taxon>Insecta</taxon>
        <taxon>Pterygota</taxon>
        <taxon>Neoptera</taxon>
        <taxon>Endopterygota</taxon>
        <taxon>Diptera</taxon>
        <taxon>Nematocera</taxon>
        <taxon>Culicoidea</taxon>
        <taxon>Culicidae</taxon>
        <taxon>Culicinae</taxon>
        <taxon>Culicini</taxon>
        <taxon>Culex</taxon>
        <taxon>Culex</taxon>
    </lineage>
</organism>
<dbReference type="PANTHER" id="PTHR22812">
    <property type="entry name" value="CHROMOBOX PROTEIN"/>
    <property type="match status" value="1"/>
</dbReference>
<evidence type="ECO:0000256" key="2">
    <source>
        <dbReference type="ARBA" id="ARBA00023242"/>
    </source>
</evidence>
<evidence type="ECO:0000313" key="6">
    <source>
        <dbReference type="EnsemblMetazoa" id="CPIJ007340-PA"/>
    </source>
</evidence>
<dbReference type="HOGENOM" id="CLU_045874_1_1_1"/>
<evidence type="ECO:0000256" key="3">
    <source>
        <dbReference type="SAM" id="MobiDB-lite"/>
    </source>
</evidence>
<dbReference type="eggNOG" id="KOG1911">
    <property type="taxonomic scope" value="Eukaryota"/>
</dbReference>
<reference evidence="6" key="2">
    <citation type="submission" date="2021-02" db="UniProtKB">
        <authorList>
            <consortium name="EnsemblMetazoa"/>
        </authorList>
    </citation>
    <scope>IDENTIFICATION</scope>
    <source>
        <strain evidence="6">JHB</strain>
    </source>
</reference>
<accession>B0WKA8</accession>
<protein>
    <recommendedName>
        <fullName evidence="4">Chromo domain-containing protein</fullName>
    </recommendedName>
</protein>
<dbReference type="OMA" id="WRNTDEY"/>
<gene>
    <name evidence="6" type="primary">6039544</name>
    <name evidence="5" type="ORF">CpipJ_CPIJ007340</name>
</gene>
<proteinExistence type="predicted"/>
<feature type="region of interest" description="Disordered" evidence="3">
    <location>
        <begin position="59"/>
        <end position="127"/>
    </location>
</feature>
<evidence type="ECO:0000259" key="4">
    <source>
        <dbReference type="PROSITE" id="PS50013"/>
    </source>
</evidence>
<comment type="subcellular location">
    <subcellularLocation>
        <location evidence="1">Nucleus</location>
    </subcellularLocation>
</comment>
<dbReference type="Pfam" id="PF01393">
    <property type="entry name" value="Chromo_shadow"/>
    <property type="match status" value="1"/>
</dbReference>
<dbReference type="InterPro" id="IPR051219">
    <property type="entry name" value="Heterochromatin_chromo-domain"/>
</dbReference>
<dbReference type="OrthoDB" id="7763545at2759"/>
<dbReference type="STRING" id="7176.B0WKA8"/>
<dbReference type="EMBL" id="DS231969">
    <property type="protein sequence ID" value="EDS29699.1"/>
    <property type="molecule type" value="Genomic_DNA"/>
</dbReference>
<dbReference type="InterPro" id="IPR008251">
    <property type="entry name" value="Chromo_shadow_dom"/>
</dbReference>
<dbReference type="PROSITE" id="PS50013">
    <property type="entry name" value="CHROMO_2"/>
    <property type="match status" value="2"/>
</dbReference>
<dbReference type="InParanoid" id="B0WKA8"/>
<dbReference type="VEuPathDB" id="VectorBase:CQUJHB016215"/>
<dbReference type="KEGG" id="cqu:CpipJ_CPIJ007340"/>
<dbReference type="AlphaFoldDB" id="B0WKA8"/>
<dbReference type="GO" id="GO:0005694">
    <property type="term" value="C:chromosome"/>
    <property type="evidence" value="ECO:0007669"/>
    <property type="project" value="UniProtKB-ARBA"/>
</dbReference>
<feature type="compositionally biased region" description="Polar residues" evidence="3">
    <location>
        <begin position="72"/>
        <end position="81"/>
    </location>
</feature>
<dbReference type="EnsemblMetazoa" id="CPIJ007340-RA">
    <property type="protein sequence ID" value="CPIJ007340-PA"/>
    <property type="gene ID" value="CPIJ007340"/>
</dbReference>
<dbReference type="SMART" id="SM00298">
    <property type="entry name" value="CHROMO"/>
    <property type="match status" value="2"/>
</dbReference>
<dbReference type="Gene3D" id="2.40.50.40">
    <property type="match status" value="2"/>
</dbReference>
<dbReference type="SUPFAM" id="SSF54160">
    <property type="entry name" value="Chromo domain-like"/>
    <property type="match status" value="2"/>
</dbReference>
<dbReference type="InterPro" id="IPR016197">
    <property type="entry name" value="Chromo-like_dom_sf"/>
</dbReference>
<dbReference type="PRINTS" id="PR00504">
    <property type="entry name" value="CHROMODOMAIN"/>
</dbReference>